<dbReference type="STRING" id="314260.PB2503_07949"/>
<dbReference type="OrthoDB" id="9788334at2"/>
<reference evidence="2" key="1">
    <citation type="submission" date="2010-08" db="EMBL/GenBank/DDBJ databases">
        <title>Genome sequence of Parvularcula bermudensis HTCC2503.</title>
        <authorList>
            <person name="Kang D.-M."/>
            <person name="Oh H.-M."/>
            <person name="Cho J.-C."/>
        </authorList>
    </citation>
    <scope>NUCLEOTIDE SEQUENCE [LARGE SCALE GENOMIC DNA]</scope>
    <source>
        <strain evidence="2">ATCC BAA-594 / HTCC2503 / KCTC 12087</strain>
    </source>
</reference>
<reference evidence="1 2" key="2">
    <citation type="journal article" date="2011" name="J. Bacteriol.">
        <title>Complete genome sequence of strain HTCC2503T of Parvularcula bermudensis, the type species of the order "Parvularculales" in the class Alphaproteobacteria.</title>
        <authorList>
            <person name="Oh H.M."/>
            <person name="Kang I."/>
            <person name="Vergin K.L."/>
            <person name="Kang D."/>
            <person name="Rhee K.H."/>
            <person name="Giovannoni S.J."/>
            <person name="Cho J.C."/>
        </authorList>
    </citation>
    <scope>NUCLEOTIDE SEQUENCE [LARGE SCALE GENOMIC DNA]</scope>
    <source>
        <strain evidence="2">ATCC BAA-594 / HTCC2503 / KCTC 12087</strain>
    </source>
</reference>
<evidence type="ECO:0000313" key="1">
    <source>
        <dbReference type="EMBL" id="ADM09645.1"/>
    </source>
</evidence>
<evidence type="ECO:0000313" key="2">
    <source>
        <dbReference type="Proteomes" id="UP000001302"/>
    </source>
</evidence>
<dbReference type="eggNOG" id="COG1815">
    <property type="taxonomic scope" value="Bacteria"/>
</dbReference>
<dbReference type="AlphaFoldDB" id="E0TH61"/>
<sequence length="110" mass="11971">MIGTNNAILEMAKAMAQHAASRQSVVSQNLAHLNTPGYRQMAMPSFADVVKGRERAEARVDSRAVPNPNGNSVSLETQLEEMASTRGEHEMALGLWEQTLALYKTAMGAR</sequence>
<evidence type="ECO:0008006" key="3">
    <source>
        <dbReference type="Google" id="ProtNLM"/>
    </source>
</evidence>
<protein>
    <recommendedName>
        <fullName evidence="3">Flagellar basal body rod protein FlgB</fullName>
    </recommendedName>
</protein>
<dbReference type="HOGENOM" id="CLU_125463_2_1_5"/>
<dbReference type="KEGG" id="pbr:PB2503_07949"/>
<keyword evidence="2" id="KW-1185">Reference proteome</keyword>
<dbReference type="EMBL" id="CP002156">
    <property type="protein sequence ID" value="ADM09645.1"/>
    <property type="molecule type" value="Genomic_DNA"/>
</dbReference>
<dbReference type="RefSeq" id="WP_013300619.1">
    <property type="nucleotide sequence ID" value="NC_014414.1"/>
</dbReference>
<organism evidence="1 2">
    <name type="scientific">Parvularcula bermudensis (strain ATCC BAA-594 / HTCC2503 / KCTC 12087)</name>
    <dbReference type="NCBI Taxonomy" id="314260"/>
    <lineage>
        <taxon>Bacteria</taxon>
        <taxon>Pseudomonadati</taxon>
        <taxon>Pseudomonadota</taxon>
        <taxon>Alphaproteobacteria</taxon>
        <taxon>Parvularculales</taxon>
        <taxon>Parvularculaceae</taxon>
        <taxon>Parvularcula</taxon>
    </lineage>
</organism>
<dbReference type="Proteomes" id="UP000001302">
    <property type="component" value="Chromosome"/>
</dbReference>
<name>E0TH61_PARBH</name>
<gene>
    <name evidence="1" type="ordered locus">PB2503_07949</name>
</gene>
<accession>E0TH61</accession>
<proteinExistence type="predicted"/>